<dbReference type="Pfam" id="PF25917">
    <property type="entry name" value="BSH_RND"/>
    <property type="match status" value="1"/>
</dbReference>
<dbReference type="InterPro" id="IPR058625">
    <property type="entry name" value="MdtA-like_BSH"/>
</dbReference>
<dbReference type="Pfam" id="PF25954">
    <property type="entry name" value="Beta-barrel_RND_2"/>
    <property type="match status" value="1"/>
</dbReference>
<dbReference type="HOGENOM" id="CLU_018816_1_2_9"/>
<evidence type="ECO:0000313" key="6">
    <source>
        <dbReference type="EMBL" id="AKA68197.1"/>
    </source>
</evidence>
<dbReference type="EMBL" id="CP009933">
    <property type="protein sequence ID" value="AKA68197.1"/>
    <property type="molecule type" value="Genomic_DNA"/>
</dbReference>
<protein>
    <submittedName>
        <fullName evidence="6">Efflux transporter, RND family, MFP subunit</fullName>
    </submittedName>
</protein>
<dbReference type="Pfam" id="PF25989">
    <property type="entry name" value="YknX_C"/>
    <property type="match status" value="1"/>
</dbReference>
<dbReference type="STRING" id="1548.CSCA_1072"/>
<evidence type="ECO:0000259" key="5">
    <source>
        <dbReference type="Pfam" id="PF25989"/>
    </source>
</evidence>
<dbReference type="InterPro" id="IPR058792">
    <property type="entry name" value="Beta-barrel_RND_2"/>
</dbReference>
<name>A0A0E3M5J0_CLOSL</name>
<gene>
    <name evidence="6" type="ORF">CSCA_1072</name>
</gene>
<dbReference type="KEGG" id="csq:CSCA_1072"/>
<dbReference type="GO" id="GO:1990281">
    <property type="term" value="C:efflux pump complex"/>
    <property type="evidence" value="ECO:0007669"/>
    <property type="project" value="TreeGrafter"/>
</dbReference>
<accession>A0A0E3M5J0</accession>
<keyword evidence="2" id="KW-0175">Coiled coil</keyword>
<dbReference type="AlphaFoldDB" id="A0A0E3M5J0"/>
<feature type="coiled-coil region" evidence="2">
    <location>
        <begin position="112"/>
        <end position="191"/>
    </location>
</feature>
<feature type="domain" description="Multidrug resistance protein MdtA-like barrel-sandwich hybrid" evidence="3">
    <location>
        <begin position="74"/>
        <end position="248"/>
    </location>
</feature>
<dbReference type="RefSeq" id="WP_029159683.1">
    <property type="nucleotide sequence ID" value="NZ_CP009933.1"/>
</dbReference>
<dbReference type="Gene3D" id="2.40.420.20">
    <property type="match status" value="1"/>
</dbReference>
<comment type="similarity">
    <text evidence="1">Belongs to the membrane fusion protein (MFP) (TC 8.A.1) family.</text>
</comment>
<dbReference type="NCBIfam" id="TIGR01730">
    <property type="entry name" value="RND_mfp"/>
    <property type="match status" value="1"/>
</dbReference>
<feature type="domain" description="CusB-like beta-barrel" evidence="4">
    <location>
        <begin position="263"/>
        <end position="333"/>
    </location>
</feature>
<dbReference type="SUPFAM" id="SSF111369">
    <property type="entry name" value="HlyD-like secretion proteins"/>
    <property type="match status" value="1"/>
</dbReference>
<reference evidence="6 7" key="1">
    <citation type="journal article" date="2015" name="J. Biotechnol.">
        <title>Complete genome sequence of a malodorant-producing acetogen, Clostridium scatologenes ATCC 25775(T).</title>
        <authorList>
            <person name="Zhu Z."/>
            <person name="Guo T."/>
            <person name="Zheng H."/>
            <person name="Song T."/>
            <person name="Ouyang P."/>
            <person name="Xie J."/>
        </authorList>
    </citation>
    <scope>NUCLEOTIDE SEQUENCE [LARGE SCALE GENOMIC DNA]</scope>
    <source>
        <strain evidence="6 7">ATCC 25775</strain>
    </source>
</reference>
<dbReference type="Proteomes" id="UP000033115">
    <property type="component" value="Chromosome"/>
</dbReference>
<feature type="domain" description="YknX-like C-terminal permuted SH3-like" evidence="5">
    <location>
        <begin position="340"/>
        <end position="407"/>
    </location>
</feature>
<evidence type="ECO:0000256" key="2">
    <source>
        <dbReference type="SAM" id="Coils"/>
    </source>
</evidence>
<dbReference type="GO" id="GO:0015562">
    <property type="term" value="F:efflux transmembrane transporter activity"/>
    <property type="evidence" value="ECO:0007669"/>
    <property type="project" value="TreeGrafter"/>
</dbReference>
<dbReference type="SUPFAM" id="SSF56954">
    <property type="entry name" value="Outer membrane efflux proteins (OEP)"/>
    <property type="match status" value="1"/>
</dbReference>
<keyword evidence="7" id="KW-1185">Reference proteome</keyword>
<evidence type="ECO:0000313" key="7">
    <source>
        <dbReference type="Proteomes" id="UP000033115"/>
    </source>
</evidence>
<dbReference type="InterPro" id="IPR006143">
    <property type="entry name" value="RND_pump_MFP"/>
</dbReference>
<dbReference type="Gene3D" id="2.40.50.100">
    <property type="match status" value="1"/>
</dbReference>
<evidence type="ECO:0000259" key="4">
    <source>
        <dbReference type="Pfam" id="PF25954"/>
    </source>
</evidence>
<evidence type="ECO:0000259" key="3">
    <source>
        <dbReference type="Pfam" id="PF25917"/>
    </source>
</evidence>
<organism evidence="6 7">
    <name type="scientific">Clostridium scatologenes</name>
    <dbReference type="NCBI Taxonomy" id="1548"/>
    <lineage>
        <taxon>Bacteria</taxon>
        <taxon>Bacillati</taxon>
        <taxon>Bacillota</taxon>
        <taxon>Clostridia</taxon>
        <taxon>Eubacteriales</taxon>
        <taxon>Clostridiaceae</taxon>
        <taxon>Clostridium</taxon>
    </lineage>
</organism>
<sequence length="411" mass="43366">MIKRKKLICIIIALAAVGTISVGIGTFSSKAKNNSAISTANMNKATVKVIKATTDTVADSAAFNASLEASEEGTISNKVGGKVTQVSFENGQSVSAGQALVKLDDTDIRNSIKSSEAQVAAAQAQLNSSESSANSSQIGINKQQTNLESAQRNYDRMKALYDQGAETKVDLENAETQLKNVQTDLQTAQANAQSSSLSAEAQRANIQKAQTDLNTQSESLQNTVVTVPIGGVISGKNVTVGQYISPGTVIGKVENISSINAVIEVKYSDLSYVKLGAKAKFKLSSEDSKEYDGVIKSIDGAADPQSRIFKCKIQIDNKDGKLKPGVFGKIKIVKDENKKAITLPLKALGGSEGSYYVFINNNGVAKKQNITVGEISEDTVEIKSGIKDGDNAICTNISTLQDGDAVKALAE</sequence>
<proteinExistence type="inferred from homology"/>
<dbReference type="Gene3D" id="2.40.30.170">
    <property type="match status" value="1"/>
</dbReference>
<dbReference type="PANTHER" id="PTHR30469:SF33">
    <property type="entry name" value="SLR1207 PROTEIN"/>
    <property type="match status" value="1"/>
</dbReference>
<dbReference type="Gene3D" id="1.20.1600.10">
    <property type="entry name" value="Outer membrane efflux proteins (OEP)"/>
    <property type="match status" value="1"/>
</dbReference>
<dbReference type="PANTHER" id="PTHR30469">
    <property type="entry name" value="MULTIDRUG RESISTANCE PROTEIN MDTA"/>
    <property type="match status" value="1"/>
</dbReference>
<evidence type="ECO:0000256" key="1">
    <source>
        <dbReference type="ARBA" id="ARBA00009477"/>
    </source>
</evidence>
<dbReference type="InterPro" id="IPR058637">
    <property type="entry name" value="YknX-like_C"/>
</dbReference>